<dbReference type="Proteomes" id="UP000011087">
    <property type="component" value="Unassembled WGS sequence"/>
</dbReference>
<evidence type="ECO:0000256" key="1">
    <source>
        <dbReference type="SAM" id="SignalP"/>
    </source>
</evidence>
<keyword evidence="4" id="KW-1185">Reference proteome</keyword>
<gene>
    <name evidence="2" type="ORF">GUITHDRAFT_152744</name>
</gene>
<reference evidence="4" key="2">
    <citation type="submission" date="2012-11" db="EMBL/GenBank/DDBJ databases">
        <authorList>
            <person name="Kuo A."/>
            <person name="Curtis B.A."/>
            <person name="Tanifuji G."/>
            <person name="Burki F."/>
            <person name="Gruber A."/>
            <person name="Irimia M."/>
            <person name="Maruyama S."/>
            <person name="Arias M.C."/>
            <person name="Ball S.G."/>
            <person name="Gile G.H."/>
            <person name="Hirakawa Y."/>
            <person name="Hopkins J.F."/>
            <person name="Rensing S.A."/>
            <person name="Schmutz J."/>
            <person name="Symeonidi A."/>
            <person name="Elias M."/>
            <person name="Eveleigh R.J."/>
            <person name="Herman E.K."/>
            <person name="Klute M.J."/>
            <person name="Nakayama T."/>
            <person name="Obornik M."/>
            <person name="Reyes-Prieto A."/>
            <person name="Armbrust E.V."/>
            <person name="Aves S.J."/>
            <person name="Beiko R.G."/>
            <person name="Coutinho P."/>
            <person name="Dacks J.B."/>
            <person name="Durnford D.G."/>
            <person name="Fast N.M."/>
            <person name="Green B.R."/>
            <person name="Grisdale C."/>
            <person name="Hempe F."/>
            <person name="Henrissat B."/>
            <person name="Hoppner M.P."/>
            <person name="Ishida K.-I."/>
            <person name="Kim E."/>
            <person name="Koreny L."/>
            <person name="Kroth P.G."/>
            <person name="Liu Y."/>
            <person name="Malik S.-B."/>
            <person name="Maier U.G."/>
            <person name="McRose D."/>
            <person name="Mock T."/>
            <person name="Neilson J.A."/>
            <person name="Onodera N.T."/>
            <person name="Poole A.M."/>
            <person name="Pritham E.J."/>
            <person name="Richards T.A."/>
            <person name="Rocap G."/>
            <person name="Roy S.W."/>
            <person name="Sarai C."/>
            <person name="Schaack S."/>
            <person name="Shirato S."/>
            <person name="Slamovits C.H."/>
            <person name="Spencer D.F."/>
            <person name="Suzuki S."/>
            <person name="Worden A.Z."/>
            <person name="Zauner S."/>
            <person name="Barry K."/>
            <person name="Bell C."/>
            <person name="Bharti A.K."/>
            <person name="Crow J.A."/>
            <person name="Grimwood J."/>
            <person name="Kramer R."/>
            <person name="Lindquist E."/>
            <person name="Lucas S."/>
            <person name="Salamov A."/>
            <person name="McFadden G.I."/>
            <person name="Lane C.E."/>
            <person name="Keeling P.J."/>
            <person name="Gray M.W."/>
            <person name="Grigoriev I.V."/>
            <person name="Archibald J.M."/>
        </authorList>
    </citation>
    <scope>NUCLEOTIDE SEQUENCE</scope>
    <source>
        <strain evidence="4">CCMP2712</strain>
    </source>
</reference>
<feature type="signal peptide" evidence="1">
    <location>
        <begin position="1"/>
        <end position="19"/>
    </location>
</feature>
<dbReference type="HOGENOM" id="CLU_1565844_0_0_1"/>
<dbReference type="KEGG" id="gtt:GUITHDRAFT_152744"/>
<feature type="chain" id="PRO_5008771014" evidence="1">
    <location>
        <begin position="20"/>
        <end position="171"/>
    </location>
</feature>
<dbReference type="GeneID" id="17301983"/>
<evidence type="ECO:0000313" key="3">
    <source>
        <dbReference type="EnsemblProtists" id="EKX45143"/>
    </source>
</evidence>
<name>L1J9B2_GUITC</name>
<dbReference type="PaxDb" id="55529-EKX45143"/>
<dbReference type="EnsemblProtists" id="EKX45143">
    <property type="protein sequence ID" value="EKX45143"/>
    <property type="gene ID" value="GUITHDRAFT_152744"/>
</dbReference>
<reference evidence="3" key="3">
    <citation type="submission" date="2016-03" db="UniProtKB">
        <authorList>
            <consortium name="EnsemblProtists"/>
        </authorList>
    </citation>
    <scope>IDENTIFICATION</scope>
</reference>
<dbReference type="EMBL" id="JH993000">
    <property type="protein sequence ID" value="EKX45143.1"/>
    <property type="molecule type" value="Genomic_DNA"/>
</dbReference>
<reference evidence="2 4" key="1">
    <citation type="journal article" date="2012" name="Nature">
        <title>Algal genomes reveal evolutionary mosaicism and the fate of nucleomorphs.</title>
        <authorList>
            <consortium name="DOE Joint Genome Institute"/>
            <person name="Curtis B.A."/>
            <person name="Tanifuji G."/>
            <person name="Burki F."/>
            <person name="Gruber A."/>
            <person name="Irimia M."/>
            <person name="Maruyama S."/>
            <person name="Arias M.C."/>
            <person name="Ball S.G."/>
            <person name="Gile G.H."/>
            <person name="Hirakawa Y."/>
            <person name="Hopkins J.F."/>
            <person name="Kuo A."/>
            <person name="Rensing S.A."/>
            <person name="Schmutz J."/>
            <person name="Symeonidi A."/>
            <person name="Elias M."/>
            <person name="Eveleigh R.J."/>
            <person name="Herman E.K."/>
            <person name="Klute M.J."/>
            <person name="Nakayama T."/>
            <person name="Obornik M."/>
            <person name="Reyes-Prieto A."/>
            <person name="Armbrust E.V."/>
            <person name="Aves S.J."/>
            <person name="Beiko R.G."/>
            <person name="Coutinho P."/>
            <person name="Dacks J.B."/>
            <person name="Durnford D.G."/>
            <person name="Fast N.M."/>
            <person name="Green B.R."/>
            <person name="Grisdale C.J."/>
            <person name="Hempel F."/>
            <person name="Henrissat B."/>
            <person name="Hoppner M.P."/>
            <person name="Ishida K."/>
            <person name="Kim E."/>
            <person name="Koreny L."/>
            <person name="Kroth P.G."/>
            <person name="Liu Y."/>
            <person name="Malik S.B."/>
            <person name="Maier U.G."/>
            <person name="McRose D."/>
            <person name="Mock T."/>
            <person name="Neilson J.A."/>
            <person name="Onodera N.T."/>
            <person name="Poole A.M."/>
            <person name="Pritham E.J."/>
            <person name="Richards T.A."/>
            <person name="Rocap G."/>
            <person name="Roy S.W."/>
            <person name="Sarai C."/>
            <person name="Schaack S."/>
            <person name="Shirato S."/>
            <person name="Slamovits C.H."/>
            <person name="Spencer D.F."/>
            <person name="Suzuki S."/>
            <person name="Worden A.Z."/>
            <person name="Zauner S."/>
            <person name="Barry K."/>
            <person name="Bell C."/>
            <person name="Bharti A.K."/>
            <person name="Crow J.A."/>
            <person name="Grimwood J."/>
            <person name="Kramer R."/>
            <person name="Lindquist E."/>
            <person name="Lucas S."/>
            <person name="Salamov A."/>
            <person name="McFadden G.I."/>
            <person name="Lane C.E."/>
            <person name="Keeling P.J."/>
            <person name="Gray M.W."/>
            <person name="Grigoriev I.V."/>
            <person name="Archibald J.M."/>
        </authorList>
    </citation>
    <scope>NUCLEOTIDE SEQUENCE</scope>
    <source>
        <strain evidence="2 4">CCMP2712</strain>
    </source>
</reference>
<keyword evidence="1" id="KW-0732">Signal</keyword>
<evidence type="ECO:0000313" key="4">
    <source>
        <dbReference type="Proteomes" id="UP000011087"/>
    </source>
</evidence>
<dbReference type="AlphaFoldDB" id="L1J9B2"/>
<evidence type="ECO:0000313" key="2">
    <source>
        <dbReference type="EMBL" id="EKX45143.1"/>
    </source>
</evidence>
<accession>L1J9B2</accession>
<dbReference type="RefSeq" id="XP_005832123.1">
    <property type="nucleotide sequence ID" value="XM_005832066.1"/>
</dbReference>
<proteinExistence type="predicted"/>
<organism evidence="2">
    <name type="scientific">Guillardia theta (strain CCMP2712)</name>
    <name type="common">Cryptophyte</name>
    <dbReference type="NCBI Taxonomy" id="905079"/>
    <lineage>
        <taxon>Eukaryota</taxon>
        <taxon>Cryptophyceae</taxon>
        <taxon>Pyrenomonadales</taxon>
        <taxon>Geminigeraceae</taxon>
        <taxon>Guillardia</taxon>
    </lineage>
</organism>
<protein>
    <submittedName>
        <fullName evidence="2 3">Uncharacterized protein</fullName>
    </submittedName>
</protein>
<sequence>MQAAFFLLAALASTSAVMALKSSESLSSIQNALQYSQGMAYVERTAFVGGQLGRVSSLNAGAAVSAPSAPLRVSFCPVAMEGGKNCMRMYPPSLRVTRWGGAQRSRQVVLHAGNPEQEPTPVEAEVVNDEVFDPLGLGGGAGASGDFDANLAQRNLWEAVKVETLRRLPLP</sequence>